<gene>
    <name evidence="3" type="ORF">BKA55DRAFT_561518</name>
</gene>
<feature type="compositionally biased region" description="Low complexity" evidence="1">
    <location>
        <begin position="81"/>
        <end position="96"/>
    </location>
</feature>
<comment type="caution">
    <text evidence="3">The sequence shown here is derived from an EMBL/GenBank/DDBJ whole genome shotgun (WGS) entry which is preliminary data.</text>
</comment>
<feature type="compositionally biased region" description="Basic and acidic residues" evidence="1">
    <location>
        <begin position="289"/>
        <end position="303"/>
    </location>
</feature>
<organism evidence="3 4">
    <name type="scientific">Fusarium redolens</name>
    <dbReference type="NCBI Taxonomy" id="48865"/>
    <lineage>
        <taxon>Eukaryota</taxon>
        <taxon>Fungi</taxon>
        <taxon>Dikarya</taxon>
        <taxon>Ascomycota</taxon>
        <taxon>Pezizomycotina</taxon>
        <taxon>Sordariomycetes</taxon>
        <taxon>Hypocreomycetidae</taxon>
        <taxon>Hypocreales</taxon>
        <taxon>Nectriaceae</taxon>
        <taxon>Fusarium</taxon>
        <taxon>Fusarium redolens species complex</taxon>
    </lineage>
</organism>
<dbReference type="EMBL" id="JAGMUX010000004">
    <property type="protein sequence ID" value="KAH7261510.1"/>
    <property type="molecule type" value="Genomic_DNA"/>
</dbReference>
<dbReference type="Proteomes" id="UP000720189">
    <property type="component" value="Unassembled WGS sequence"/>
</dbReference>
<evidence type="ECO:0000256" key="1">
    <source>
        <dbReference type="SAM" id="MobiDB-lite"/>
    </source>
</evidence>
<keyword evidence="4" id="KW-1185">Reference proteome</keyword>
<feature type="region of interest" description="Disordered" evidence="1">
    <location>
        <begin position="69"/>
        <end position="106"/>
    </location>
</feature>
<keyword evidence="2" id="KW-0472">Membrane</keyword>
<keyword evidence="2" id="KW-0812">Transmembrane</keyword>
<feature type="region of interest" description="Disordered" evidence="1">
    <location>
        <begin position="182"/>
        <end position="221"/>
    </location>
</feature>
<evidence type="ECO:0000256" key="2">
    <source>
        <dbReference type="SAM" id="Phobius"/>
    </source>
</evidence>
<accession>A0A9P9KLB2</accession>
<dbReference type="GeneID" id="70222125"/>
<name>A0A9P9KLB2_FUSRE</name>
<feature type="compositionally biased region" description="Polar residues" evidence="1">
    <location>
        <begin position="205"/>
        <end position="221"/>
    </location>
</feature>
<dbReference type="RefSeq" id="XP_046053387.1">
    <property type="nucleotide sequence ID" value="XM_046192171.1"/>
</dbReference>
<feature type="region of interest" description="Disordered" evidence="1">
    <location>
        <begin position="245"/>
        <end position="303"/>
    </location>
</feature>
<evidence type="ECO:0000313" key="3">
    <source>
        <dbReference type="EMBL" id="KAH7261510.1"/>
    </source>
</evidence>
<feature type="compositionally biased region" description="Polar residues" evidence="1">
    <location>
        <begin position="251"/>
        <end position="264"/>
    </location>
</feature>
<proteinExistence type="predicted"/>
<feature type="transmembrane region" description="Helical" evidence="2">
    <location>
        <begin position="20"/>
        <end position="48"/>
    </location>
</feature>
<reference evidence="3" key="1">
    <citation type="journal article" date="2021" name="Nat. Commun.">
        <title>Genetic determinants of endophytism in the Arabidopsis root mycobiome.</title>
        <authorList>
            <person name="Mesny F."/>
            <person name="Miyauchi S."/>
            <person name="Thiergart T."/>
            <person name="Pickel B."/>
            <person name="Atanasova L."/>
            <person name="Karlsson M."/>
            <person name="Huettel B."/>
            <person name="Barry K.W."/>
            <person name="Haridas S."/>
            <person name="Chen C."/>
            <person name="Bauer D."/>
            <person name="Andreopoulos W."/>
            <person name="Pangilinan J."/>
            <person name="LaButti K."/>
            <person name="Riley R."/>
            <person name="Lipzen A."/>
            <person name="Clum A."/>
            <person name="Drula E."/>
            <person name="Henrissat B."/>
            <person name="Kohler A."/>
            <person name="Grigoriev I.V."/>
            <person name="Martin F.M."/>
            <person name="Hacquard S."/>
        </authorList>
    </citation>
    <scope>NUCLEOTIDE SEQUENCE</scope>
    <source>
        <strain evidence="3">MPI-CAGE-AT-0023</strain>
    </source>
</reference>
<feature type="compositionally biased region" description="Low complexity" evidence="1">
    <location>
        <begin position="183"/>
        <end position="202"/>
    </location>
</feature>
<dbReference type="AlphaFoldDB" id="A0A9P9KLB2"/>
<dbReference type="OrthoDB" id="5080767at2759"/>
<evidence type="ECO:0000313" key="4">
    <source>
        <dbReference type="Proteomes" id="UP000720189"/>
    </source>
</evidence>
<sequence>MVYILAHREYLANSEWTKPYILSLILVAIRFLMFGLSVFGSLLVWVHVLKVQARYIRALIRLEIPPEQNTKDESSVPQEFPASAPLASTPPASVPATNSQKPALQFPMPPTISRPVLEKLAQTAAFQQTGPKTPPESRWETLPQRPQLESFDQKRAKNIPKRHIPTPVFPLKAPGIDCTHPVTTAQQPTSTTSQQGSQTTPPHLSYNSLTGNAPPSCTDSTTNRANDISVRDEAFNALFRQFKASAKSRQDQGAFNTTPASSPTGRVPVGQAFEENAWKPSGFPAQSADWEHVYHEEGESGSQ</sequence>
<protein>
    <submittedName>
        <fullName evidence="3">Uncharacterized protein</fullName>
    </submittedName>
</protein>
<keyword evidence="2" id="KW-1133">Transmembrane helix</keyword>